<protein>
    <recommendedName>
        <fullName evidence="4">Small ribosomal subunit protein eS6</fullName>
    </recommendedName>
    <alternativeName>
        <fullName evidence="5">40S ribosomal protein S6</fullName>
    </alternativeName>
</protein>
<dbReference type="Pfam" id="PF01092">
    <property type="entry name" value="Ribosomal_S6e"/>
    <property type="match status" value="1"/>
</dbReference>
<name>A0A8C0XU16_CASCN</name>
<sequence>MKLNISFPATGCQKLIEVNDECKCRTFCEMQIATEVAAYAMGKKWKGYVVRISGGNDKQGFPMKQGILTHGEVCLLLSKGHSCYRSRRTKDSRLL</sequence>
<accession>A0A8C0XU16</accession>
<evidence type="ECO:0000256" key="4">
    <source>
        <dbReference type="ARBA" id="ARBA00035278"/>
    </source>
</evidence>
<dbReference type="GO" id="GO:0006412">
    <property type="term" value="P:translation"/>
    <property type="evidence" value="ECO:0007669"/>
    <property type="project" value="InterPro"/>
</dbReference>
<keyword evidence="2" id="KW-0689">Ribosomal protein</keyword>
<dbReference type="InterPro" id="IPR001377">
    <property type="entry name" value="Ribosomal_eS6"/>
</dbReference>
<evidence type="ECO:0000313" key="6">
    <source>
        <dbReference type="Ensembl" id="ENSCCNP00000031170.1"/>
    </source>
</evidence>
<organism evidence="6">
    <name type="scientific">Castor canadensis</name>
    <name type="common">American beaver</name>
    <dbReference type="NCBI Taxonomy" id="51338"/>
    <lineage>
        <taxon>Eukaryota</taxon>
        <taxon>Metazoa</taxon>
        <taxon>Chordata</taxon>
        <taxon>Craniata</taxon>
        <taxon>Vertebrata</taxon>
        <taxon>Euteleostomi</taxon>
        <taxon>Mammalia</taxon>
        <taxon>Eutheria</taxon>
        <taxon>Euarchontoglires</taxon>
        <taxon>Glires</taxon>
        <taxon>Rodentia</taxon>
        <taxon>Castorimorpha</taxon>
        <taxon>Castoridae</taxon>
        <taxon>Castor</taxon>
    </lineage>
</organism>
<dbReference type="GO" id="GO:0003735">
    <property type="term" value="F:structural constituent of ribosome"/>
    <property type="evidence" value="ECO:0007669"/>
    <property type="project" value="InterPro"/>
</dbReference>
<proteinExistence type="inferred from homology"/>
<keyword evidence="3" id="KW-0687">Ribonucleoprotein</keyword>
<dbReference type="AlphaFoldDB" id="A0A8C0XU16"/>
<dbReference type="PROSITE" id="PS00578">
    <property type="entry name" value="RIBOSOMAL_S6E"/>
    <property type="match status" value="1"/>
</dbReference>
<reference evidence="6" key="1">
    <citation type="submission" date="2023-09" db="UniProtKB">
        <authorList>
            <consortium name="Ensembl"/>
        </authorList>
    </citation>
    <scope>IDENTIFICATION</scope>
</reference>
<evidence type="ECO:0000256" key="1">
    <source>
        <dbReference type="ARBA" id="ARBA00009312"/>
    </source>
</evidence>
<evidence type="ECO:0000256" key="5">
    <source>
        <dbReference type="ARBA" id="ARBA00035403"/>
    </source>
</evidence>
<dbReference type="PANTHER" id="PTHR11502">
    <property type="entry name" value="40S RIBOSOMAL PROTEIN S6"/>
    <property type="match status" value="1"/>
</dbReference>
<dbReference type="GO" id="GO:1990904">
    <property type="term" value="C:ribonucleoprotein complex"/>
    <property type="evidence" value="ECO:0007669"/>
    <property type="project" value="UniProtKB-KW"/>
</dbReference>
<dbReference type="InterPro" id="IPR018282">
    <property type="entry name" value="Ribosomal_eS6_CS"/>
</dbReference>
<comment type="similarity">
    <text evidence="1">Belongs to the eukaryotic ribosomal protein eS6 family.</text>
</comment>
<dbReference type="SMART" id="SM01405">
    <property type="entry name" value="Ribosomal_S6e"/>
    <property type="match status" value="1"/>
</dbReference>
<dbReference type="Ensembl" id="ENSCCNT00000039194.1">
    <property type="protein sequence ID" value="ENSCCNP00000031170.1"/>
    <property type="gene ID" value="ENSCCNG00000029697.1"/>
</dbReference>
<dbReference type="GO" id="GO:0005840">
    <property type="term" value="C:ribosome"/>
    <property type="evidence" value="ECO:0007669"/>
    <property type="project" value="UniProtKB-KW"/>
</dbReference>
<evidence type="ECO:0000256" key="3">
    <source>
        <dbReference type="ARBA" id="ARBA00023274"/>
    </source>
</evidence>
<evidence type="ECO:0000256" key="2">
    <source>
        <dbReference type="ARBA" id="ARBA00022980"/>
    </source>
</evidence>